<evidence type="ECO:0000313" key="1">
    <source>
        <dbReference type="EMBL" id="MFB9556982.1"/>
    </source>
</evidence>
<evidence type="ECO:0000313" key="2">
    <source>
        <dbReference type="Proteomes" id="UP001589716"/>
    </source>
</evidence>
<protein>
    <submittedName>
        <fullName evidence="1">Uncharacterized protein</fullName>
    </submittedName>
</protein>
<sequence>MSYSVFLLRFVDREVVALDTERFRQVTEPYVVAGSSEDGFSQLRAEDGGEADLYHESHGESGMLCVTATHFAKGAMLGVLSRLAAALEASIVPQDGDALIFHEKERRHLPAELQGNAVVIVPTADALQAAFDAR</sequence>
<dbReference type="RefSeq" id="WP_345484425.1">
    <property type="nucleotide sequence ID" value="NZ_BAAAWU010000001.1"/>
</dbReference>
<keyword evidence="2" id="KW-1185">Reference proteome</keyword>
<accession>A0ABV5QTV9</accession>
<proteinExistence type="predicted"/>
<reference evidence="1 2" key="1">
    <citation type="submission" date="2024-09" db="EMBL/GenBank/DDBJ databases">
        <authorList>
            <person name="Sun Q."/>
            <person name="Mori K."/>
        </authorList>
    </citation>
    <scope>NUCLEOTIDE SEQUENCE [LARGE SCALE GENOMIC DNA]</scope>
    <source>
        <strain evidence="1 2">JCM 4414</strain>
    </source>
</reference>
<comment type="caution">
    <text evidence="1">The sequence shown here is derived from an EMBL/GenBank/DDBJ whole genome shotgun (WGS) entry which is preliminary data.</text>
</comment>
<dbReference type="Proteomes" id="UP001589716">
    <property type="component" value="Unassembled WGS sequence"/>
</dbReference>
<name>A0ABV5QTV9_9ACTN</name>
<gene>
    <name evidence="1" type="ORF">ACFFTP_22670</name>
</gene>
<organism evidence="1 2">
    <name type="scientific">Streptomyces roseoviridis</name>
    <dbReference type="NCBI Taxonomy" id="67361"/>
    <lineage>
        <taxon>Bacteria</taxon>
        <taxon>Bacillati</taxon>
        <taxon>Actinomycetota</taxon>
        <taxon>Actinomycetes</taxon>
        <taxon>Kitasatosporales</taxon>
        <taxon>Streptomycetaceae</taxon>
        <taxon>Streptomyces</taxon>
    </lineage>
</organism>
<dbReference type="EMBL" id="JBHMCT010000014">
    <property type="protein sequence ID" value="MFB9556982.1"/>
    <property type="molecule type" value="Genomic_DNA"/>
</dbReference>